<dbReference type="AlphaFoldDB" id="A0A1F4T6U7"/>
<organism evidence="3 4">
    <name type="scientific">candidate division WOR-1 bacterium RIFOXYC12_FULL_54_18</name>
    <dbReference type="NCBI Taxonomy" id="1802584"/>
    <lineage>
        <taxon>Bacteria</taxon>
        <taxon>Bacillati</taxon>
        <taxon>Saganbacteria</taxon>
    </lineage>
</organism>
<evidence type="ECO:0000259" key="2">
    <source>
        <dbReference type="Pfam" id="PF11127"/>
    </source>
</evidence>
<comment type="caution">
    <text evidence="3">The sequence shown here is derived from an EMBL/GenBank/DDBJ whole genome shotgun (WGS) entry which is preliminary data.</text>
</comment>
<dbReference type="Pfam" id="PF11127">
    <property type="entry name" value="YgaP-like_TM"/>
    <property type="match status" value="1"/>
</dbReference>
<dbReference type="EMBL" id="MEUG01000001">
    <property type="protein sequence ID" value="OGC28445.1"/>
    <property type="molecule type" value="Genomic_DNA"/>
</dbReference>
<gene>
    <name evidence="3" type="ORF">A3K49_05695</name>
</gene>
<feature type="transmembrane region" description="Helical" evidence="1">
    <location>
        <begin position="12"/>
        <end position="29"/>
    </location>
</feature>
<dbReference type="Proteomes" id="UP000178602">
    <property type="component" value="Unassembled WGS sequence"/>
</dbReference>
<sequence>MEIKKNQSTTERFIRIILGGGLLLVATYVPMAAILVWLLLIFGVILMLTGLAGYCPIKALIQKLTKSK</sequence>
<keyword evidence="1" id="KW-0472">Membrane</keyword>
<feature type="transmembrane region" description="Helical" evidence="1">
    <location>
        <begin position="35"/>
        <end position="57"/>
    </location>
</feature>
<evidence type="ECO:0000313" key="3">
    <source>
        <dbReference type="EMBL" id="OGC28445.1"/>
    </source>
</evidence>
<dbReference type="InterPro" id="IPR021309">
    <property type="entry name" value="YgaP-like_TM"/>
</dbReference>
<feature type="domain" description="Inner membrane protein YgaP-like transmembrane" evidence="2">
    <location>
        <begin position="4"/>
        <end position="65"/>
    </location>
</feature>
<keyword evidence="1" id="KW-1133">Transmembrane helix</keyword>
<protein>
    <recommendedName>
        <fullName evidence="2">Inner membrane protein YgaP-like transmembrane domain-containing protein</fullName>
    </recommendedName>
</protein>
<evidence type="ECO:0000256" key="1">
    <source>
        <dbReference type="SAM" id="Phobius"/>
    </source>
</evidence>
<evidence type="ECO:0000313" key="4">
    <source>
        <dbReference type="Proteomes" id="UP000178602"/>
    </source>
</evidence>
<accession>A0A1F4T6U7</accession>
<reference evidence="3 4" key="1">
    <citation type="journal article" date="2016" name="Nat. Commun.">
        <title>Thousands of microbial genomes shed light on interconnected biogeochemical processes in an aquifer system.</title>
        <authorList>
            <person name="Anantharaman K."/>
            <person name="Brown C.T."/>
            <person name="Hug L.A."/>
            <person name="Sharon I."/>
            <person name="Castelle C.J."/>
            <person name="Probst A.J."/>
            <person name="Thomas B.C."/>
            <person name="Singh A."/>
            <person name="Wilkins M.J."/>
            <person name="Karaoz U."/>
            <person name="Brodie E.L."/>
            <person name="Williams K.H."/>
            <person name="Hubbard S.S."/>
            <person name="Banfield J.F."/>
        </authorList>
    </citation>
    <scope>NUCLEOTIDE SEQUENCE [LARGE SCALE GENOMIC DNA]</scope>
</reference>
<dbReference type="Gene3D" id="6.10.140.1340">
    <property type="match status" value="1"/>
</dbReference>
<name>A0A1F4T6U7_UNCSA</name>
<proteinExistence type="predicted"/>
<keyword evidence="1" id="KW-0812">Transmembrane</keyword>